<dbReference type="InterPro" id="IPR029035">
    <property type="entry name" value="DHS-like_NAD/FAD-binding_dom"/>
</dbReference>
<evidence type="ECO:0000259" key="5">
    <source>
        <dbReference type="Pfam" id="PF02775"/>
    </source>
</evidence>
<dbReference type="InterPro" id="IPR029061">
    <property type="entry name" value="THDP-binding"/>
</dbReference>
<keyword evidence="2 3" id="KW-0786">Thiamine pyrophosphate</keyword>
<reference evidence="7 8" key="1">
    <citation type="submission" date="2016-11" db="EMBL/GenBank/DDBJ databases">
        <authorList>
            <person name="Jaros S."/>
            <person name="Januszkiewicz K."/>
            <person name="Wedrychowicz H."/>
        </authorList>
    </citation>
    <scope>NUCLEOTIDE SEQUENCE [LARGE SCALE GENOMIC DNA]</scope>
    <source>
        <strain evidence="7 8">ATCC 23634</strain>
    </source>
</reference>
<dbReference type="GO" id="GO:0000287">
    <property type="term" value="F:magnesium ion binding"/>
    <property type="evidence" value="ECO:0007669"/>
    <property type="project" value="InterPro"/>
</dbReference>
<evidence type="ECO:0000259" key="4">
    <source>
        <dbReference type="Pfam" id="PF00205"/>
    </source>
</evidence>
<dbReference type="RefSeq" id="WP_072344671.1">
    <property type="nucleotide sequence ID" value="NZ_FPKU01000002.1"/>
</dbReference>
<dbReference type="InterPro" id="IPR012000">
    <property type="entry name" value="Thiamin_PyroP_enz_cen_dom"/>
</dbReference>
<dbReference type="Pfam" id="PF02776">
    <property type="entry name" value="TPP_enzyme_N"/>
    <property type="match status" value="1"/>
</dbReference>
<evidence type="ECO:0000256" key="3">
    <source>
        <dbReference type="RuleBase" id="RU362132"/>
    </source>
</evidence>
<dbReference type="CDD" id="cd00568">
    <property type="entry name" value="TPP_enzymes"/>
    <property type="match status" value="1"/>
</dbReference>
<dbReference type="AlphaFoldDB" id="A0A1K2HYN3"/>
<dbReference type="GO" id="GO:0050660">
    <property type="term" value="F:flavin adenine dinucleotide binding"/>
    <property type="evidence" value="ECO:0007669"/>
    <property type="project" value="TreeGrafter"/>
</dbReference>
<evidence type="ECO:0000256" key="2">
    <source>
        <dbReference type="ARBA" id="ARBA00023052"/>
    </source>
</evidence>
<name>A0A1K2HYN3_9HYPH</name>
<dbReference type="Gene3D" id="3.40.50.970">
    <property type="match status" value="2"/>
</dbReference>
<feature type="domain" description="Thiamine pyrophosphate enzyme central" evidence="4">
    <location>
        <begin position="196"/>
        <end position="325"/>
    </location>
</feature>
<feature type="domain" description="Thiamine pyrophosphate enzyme TPP-binding" evidence="5">
    <location>
        <begin position="391"/>
        <end position="536"/>
    </location>
</feature>
<sequence>MAPSPLQPVERTGAEHLVAALETEGVDRIFCVPGESYLAVLDALHDARIEVITTRHEGGAAMMAEADGKMTGRPGICFATRGPGATNASAGVHVAHQDATPMILFVGQVARGFLGREAFQEVDYVQMFSGLAKWVAQIEDAARMPEMIARAFAIAMSGRPGPVVLALPEDMLTDVVSAIPARRTEVPEIHPAPEQIAALKALLARAERPILIPGGSRWTDDALAALTRFAERWDLPVAAAWRRQDLFSNAHRCYAGEAGLGINPKLKARIREADLVILFGDRLSEVPSDSYELLGVPRSAQTLVHIHCDANELGRVYQADLAINATPLGMAPHIDALVPDAPVRWAERRAEARSQYEAWQTPRLLPGNVQMPEVILALREKLPETAILTNGAGNFAAFLHRFYRHRRYGTQLAPGSGSMGYGVPAAIAAALRHPDRPVVCIAGDGDFMMTGQELATAMQFGGAPIFVVVDNGMLGTIRMHQERHYPARMVATELRNPDFAAFGRAFGARGEYVDRTEDFMPAFKRALEARVPTVIHLKVDPEALTAGQSLSEIRAAAQKA</sequence>
<dbReference type="InterPro" id="IPR011766">
    <property type="entry name" value="TPP_enzyme_TPP-bd"/>
</dbReference>
<dbReference type="CDD" id="cd07035">
    <property type="entry name" value="TPP_PYR_POX_like"/>
    <property type="match status" value="1"/>
</dbReference>
<dbReference type="InterPro" id="IPR045229">
    <property type="entry name" value="TPP_enz"/>
</dbReference>
<feature type="domain" description="Thiamine pyrophosphate enzyme N-terminal TPP-binding" evidence="6">
    <location>
        <begin position="11"/>
        <end position="127"/>
    </location>
</feature>
<comment type="similarity">
    <text evidence="1 3">Belongs to the TPP enzyme family.</text>
</comment>
<evidence type="ECO:0000256" key="1">
    <source>
        <dbReference type="ARBA" id="ARBA00007812"/>
    </source>
</evidence>
<dbReference type="GO" id="GO:0030976">
    <property type="term" value="F:thiamine pyrophosphate binding"/>
    <property type="evidence" value="ECO:0007669"/>
    <property type="project" value="InterPro"/>
</dbReference>
<dbReference type="STRING" id="665118.SAMN02983003_2393"/>
<protein>
    <submittedName>
        <fullName evidence="7">Acetolactate synthase-1/2/3 large subunit</fullName>
    </submittedName>
</protein>
<dbReference type="NCBIfam" id="NF006052">
    <property type="entry name" value="PRK08199.1"/>
    <property type="match status" value="1"/>
</dbReference>
<evidence type="ECO:0000313" key="7">
    <source>
        <dbReference type="EMBL" id="SFZ85115.1"/>
    </source>
</evidence>
<dbReference type="GO" id="GO:0009099">
    <property type="term" value="P:L-valine biosynthetic process"/>
    <property type="evidence" value="ECO:0007669"/>
    <property type="project" value="TreeGrafter"/>
</dbReference>
<accession>A0A1K2HYN3</accession>
<dbReference type="Gene3D" id="3.40.50.1220">
    <property type="entry name" value="TPP-binding domain"/>
    <property type="match status" value="1"/>
</dbReference>
<dbReference type="InterPro" id="IPR012001">
    <property type="entry name" value="Thiamin_PyroP_enz_TPP-bd_dom"/>
</dbReference>
<evidence type="ECO:0000313" key="8">
    <source>
        <dbReference type="Proteomes" id="UP000183447"/>
    </source>
</evidence>
<keyword evidence="8" id="KW-1185">Reference proteome</keyword>
<dbReference type="PANTHER" id="PTHR18968">
    <property type="entry name" value="THIAMINE PYROPHOSPHATE ENZYMES"/>
    <property type="match status" value="1"/>
</dbReference>
<evidence type="ECO:0000259" key="6">
    <source>
        <dbReference type="Pfam" id="PF02776"/>
    </source>
</evidence>
<dbReference type="PANTHER" id="PTHR18968:SF120">
    <property type="entry name" value="ACETOLACTATE SYNTHASE LARGE SUBUNIT"/>
    <property type="match status" value="1"/>
</dbReference>
<organism evidence="7 8">
    <name type="scientific">Devosia enhydra</name>
    <dbReference type="NCBI Taxonomy" id="665118"/>
    <lineage>
        <taxon>Bacteria</taxon>
        <taxon>Pseudomonadati</taxon>
        <taxon>Pseudomonadota</taxon>
        <taxon>Alphaproteobacteria</taxon>
        <taxon>Hyphomicrobiales</taxon>
        <taxon>Devosiaceae</taxon>
        <taxon>Devosia</taxon>
    </lineage>
</organism>
<dbReference type="SUPFAM" id="SSF52518">
    <property type="entry name" value="Thiamin diphosphate-binding fold (THDP-binding)"/>
    <property type="match status" value="2"/>
</dbReference>
<dbReference type="Pfam" id="PF02775">
    <property type="entry name" value="TPP_enzyme_C"/>
    <property type="match status" value="1"/>
</dbReference>
<dbReference type="Proteomes" id="UP000183447">
    <property type="component" value="Unassembled WGS sequence"/>
</dbReference>
<dbReference type="GO" id="GO:0009097">
    <property type="term" value="P:isoleucine biosynthetic process"/>
    <property type="evidence" value="ECO:0007669"/>
    <property type="project" value="TreeGrafter"/>
</dbReference>
<dbReference type="Pfam" id="PF00205">
    <property type="entry name" value="TPP_enzyme_M"/>
    <property type="match status" value="1"/>
</dbReference>
<dbReference type="GO" id="GO:0003984">
    <property type="term" value="F:acetolactate synthase activity"/>
    <property type="evidence" value="ECO:0007669"/>
    <property type="project" value="TreeGrafter"/>
</dbReference>
<dbReference type="EMBL" id="FPKU01000002">
    <property type="protein sequence ID" value="SFZ85115.1"/>
    <property type="molecule type" value="Genomic_DNA"/>
</dbReference>
<dbReference type="GO" id="GO:0005948">
    <property type="term" value="C:acetolactate synthase complex"/>
    <property type="evidence" value="ECO:0007669"/>
    <property type="project" value="TreeGrafter"/>
</dbReference>
<dbReference type="FunFam" id="3.40.50.970:FF:000007">
    <property type="entry name" value="Acetolactate synthase"/>
    <property type="match status" value="1"/>
</dbReference>
<dbReference type="OrthoDB" id="4494979at2"/>
<gene>
    <name evidence="7" type="ORF">SAMN02983003_2393</name>
</gene>
<dbReference type="SUPFAM" id="SSF52467">
    <property type="entry name" value="DHS-like NAD/FAD-binding domain"/>
    <property type="match status" value="1"/>
</dbReference>
<proteinExistence type="inferred from homology"/>